<organism evidence="3 4">
    <name type="scientific">Marinobacterium lacunae</name>
    <dbReference type="NCBI Taxonomy" id="1232683"/>
    <lineage>
        <taxon>Bacteria</taxon>
        <taxon>Pseudomonadati</taxon>
        <taxon>Pseudomonadota</taxon>
        <taxon>Gammaproteobacteria</taxon>
        <taxon>Oceanospirillales</taxon>
        <taxon>Oceanospirillaceae</taxon>
        <taxon>Marinobacterium</taxon>
    </lineage>
</organism>
<evidence type="ECO:0000259" key="2">
    <source>
        <dbReference type="Pfam" id="PF01266"/>
    </source>
</evidence>
<keyword evidence="1 3" id="KW-0560">Oxidoreductase</keyword>
<dbReference type="EMBL" id="JMQN01000013">
    <property type="protein sequence ID" value="KEA65000.1"/>
    <property type="molecule type" value="Genomic_DNA"/>
</dbReference>
<dbReference type="Gene3D" id="3.30.9.10">
    <property type="entry name" value="D-Amino Acid Oxidase, subunit A, domain 2"/>
    <property type="match status" value="1"/>
</dbReference>
<keyword evidence="4" id="KW-1185">Reference proteome</keyword>
<proteinExistence type="predicted"/>
<evidence type="ECO:0000313" key="4">
    <source>
        <dbReference type="Proteomes" id="UP000028252"/>
    </source>
</evidence>
<dbReference type="InterPro" id="IPR006076">
    <property type="entry name" value="FAD-dep_OxRdtase"/>
</dbReference>
<protein>
    <submittedName>
        <fullName evidence="3">L-pipecolate oxidase</fullName>
        <ecNumber evidence="3">1.5.3.7</ecNumber>
    </submittedName>
</protein>
<comment type="caution">
    <text evidence="3">The sequence shown here is derived from an EMBL/GenBank/DDBJ whole genome shotgun (WGS) entry which is preliminary data.</text>
</comment>
<dbReference type="PANTHER" id="PTHR13847">
    <property type="entry name" value="SARCOSINE DEHYDROGENASE-RELATED"/>
    <property type="match status" value="1"/>
</dbReference>
<dbReference type="Pfam" id="PF01266">
    <property type="entry name" value="DAO"/>
    <property type="match status" value="1"/>
</dbReference>
<evidence type="ECO:0000313" key="3">
    <source>
        <dbReference type="EMBL" id="KEA65000.1"/>
    </source>
</evidence>
<gene>
    <name evidence="3" type="ORF">ADIMK_0702</name>
</gene>
<dbReference type="OrthoDB" id="311718at2"/>
<dbReference type="AlphaFoldDB" id="A0A081G2J5"/>
<evidence type="ECO:0000256" key="1">
    <source>
        <dbReference type="ARBA" id="ARBA00023002"/>
    </source>
</evidence>
<dbReference type="Proteomes" id="UP000028252">
    <property type="component" value="Unassembled WGS sequence"/>
</dbReference>
<dbReference type="SUPFAM" id="SSF51905">
    <property type="entry name" value="FAD/NAD(P)-binding domain"/>
    <property type="match status" value="1"/>
</dbReference>
<dbReference type="InterPro" id="IPR036188">
    <property type="entry name" value="FAD/NAD-bd_sf"/>
</dbReference>
<dbReference type="PANTHER" id="PTHR13847:SF281">
    <property type="entry name" value="FAD DEPENDENT OXIDOREDUCTASE DOMAIN-CONTAINING PROTEIN"/>
    <property type="match status" value="1"/>
</dbReference>
<dbReference type="GO" id="GO:0050031">
    <property type="term" value="F:L-pipecolate oxidase activity"/>
    <property type="evidence" value="ECO:0007669"/>
    <property type="project" value="UniProtKB-EC"/>
</dbReference>
<dbReference type="EC" id="1.5.3.7" evidence="3"/>
<dbReference type="GO" id="GO:0005737">
    <property type="term" value="C:cytoplasm"/>
    <property type="evidence" value="ECO:0007669"/>
    <property type="project" value="TreeGrafter"/>
</dbReference>
<name>A0A081G2J5_9GAMM</name>
<dbReference type="Gene3D" id="3.50.50.60">
    <property type="entry name" value="FAD/NAD(P)-binding domain"/>
    <property type="match status" value="1"/>
</dbReference>
<dbReference type="eggNOG" id="COG0665">
    <property type="taxonomic scope" value="Bacteria"/>
</dbReference>
<dbReference type="PATRIC" id="fig|1232683.4.peg.694"/>
<feature type="domain" description="FAD dependent oxidoreductase" evidence="2">
    <location>
        <begin position="36"/>
        <end position="395"/>
    </location>
</feature>
<accession>A0A081G2J5</accession>
<reference evidence="3 4" key="1">
    <citation type="submission" date="2014-04" db="EMBL/GenBank/DDBJ databases">
        <title>Marinobacterium kochiensis sp. nov., isolated from sediment sample collected from Kochi backwaters in Kerala, India.</title>
        <authorList>
            <person name="Singh A."/>
            <person name="Pinnaka A.K."/>
        </authorList>
    </citation>
    <scope>NUCLEOTIDE SEQUENCE [LARGE SCALE GENOMIC DNA]</scope>
    <source>
        <strain evidence="3 4">AK27</strain>
    </source>
</reference>
<dbReference type="RefSeq" id="WP_051692408.1">
    <property type="nucleotide sequence ID" value="NZ_JMQN01000013.1"/>
</dbReference>
<dbReference type="STRING" id="1232683.ADIMK_0702"/>
<sequence>MFYREPLQADLPDSLWAHSAAPAPLTPCLEGQHTSRIVVIGGGFTGLSTALHLAEEGAEVTLLEANDIGFGGSGRNVGLANAGLWTKPDDIEAVLGKPLAQRLYTALSKAPDLVYSLIERFGIQCEATRNGTLHLGHSRAGLRDLEERTRQLQQRGAPVELLSAAKTAEMTGSKAYHGAIFDPRAGTIQPLGYARGLATAALSLGARIFTRSPVTGLERASDGWVVSTPSGAIHAEKVVLATNAYSTDLWKSMDQTFTPLHFFQFATAPLDTDVLKQILPGNQGCWDTRDVMTSLRLDQSGRLILGSVGRFAGDTSSFLQNWASSHLRALFPDHYPRIVGNADGALWRYGWTGKIAYSDDHLPHLHLLAPDLITVIGYSGRGIGPGSVMGKAIADHLLGAPIEEMPLPVTDLRKMPFRHLLGEYYCRGSDLYHLYQRIFRL</sequence>